<protein>
    <submittedName>
        <fullName evidence="3">Uncharacterized protein</fullName>
    </submittedName>
</protein>
<feature type="compositionally biased region" description="Basic residues" evidence="2">
    <location>
        <begin position="421"/>
        <end position="433"/>
    </location>
</feature>
<dbReference type="RefSeq" id="WP_089885575.1">
    <property type="nucleotide sequence ID" value="NZ_FNPF01000020.1"/>
</dbReference>
<evidence type="ECO:0000313" key="3">
    <source>
        <dbReference type="EMBL" id="SDY83717.1"/>
    </source>
</evidence>
<dbReference type="OrthoDB" id="7867887at2"/>
<keyword evidence="1" id="KW-0175">Coiled coil</keyword>
<reference evidence="3 4" key="1">
    <citation type="submission" date="2016-10" db="EMBL/GenBank/DDBJ databases">
        <authorList>
            <person name="de Groot N.N."/>
        </authorList>
    </citation>
    <scope>NUCLEOTIDE SEQUENCE [LARGE SCALE GENOMIC DNA]</scope>
    <source>
        <strain evidence="3 4">DSM 26880</strain>
    </source>
</reference>
<organism evidence="3 4">
    <name type="scientific">Citreimonas salinaria</name>
    <dbReference type="NCBI Taxonomy" id="321339"/>
    <lineage>
        <taxon>Bacteria</taxon>
        <taxon>Pseudomonadati</taxon>
        <taxon>Pseudomonadota</taxon>
        <taxon>Alphaproteobacteria</taxon>
        <taxon>Rhodobacterales</taxon>
        <taxon>Roseobacteraceae</taxon>
        <taxon>Citreimonas</taxon>
    </lineage>
</organism>
<gene>
    <name evidence="3" type="ORF">SAMN05444340_12023</name>
</gene>
<dbReference type="EMBL" id="FNPF01000020">
    <property type="protein sequence ID" value="SDY83717.1"/>
    <property type="molecule type" value="Genomic_DNA"/>
</dbReference>
<evidence type="ECO:0000256" key="1">
    <source>
        <dbReference type="SAM" id="Coils"/>
    </source>
</evidence>
<proteinExistence type="predicted"/>
<accession>A0A1H3N453</accession>
<evidence type="ECO:0000313" key="4">
    <source>
        <dbReference type="Proteomes" id="UP000199286"/>
    </source>
</evidence>
<feature type="compositionally biased region" description="Low complexity" evidence="2">
    <location>
        <begin position="394"/>
        <end position="412"/>
    </location>
</feature>
<sequence length="440" mass="46096">MPDDTAADLVILTAAPGDGMPDDPARVVILEPRAASARALVQAHPDATVIAAALAGRVGRASLTSWNLPGLRSLRAPLAALHALFPGLRETAREEVDCIDLPGLLARTGPWPDRVALHLDAPGEEAAILEALAASDALDRLCALTLRCGAEPFFEGGEGAQALADRLDRAGLRAVARDDSDPDWPVLRFVRDPARAALRARAETAEARAADLEDRLKAARDHAAALQERIEAAEARTAELGDGLKAAQDRETALQARLEAAEARAADLEAERLGAETAANAAKTRAAGLQSRLDEVGGQLAALQADAAARAEAEAARARAEAALAQATGTAERAREDLGLALRMQDLLQGDLEAMRARYAEAEAARARQAALLAELAPRLRQAAQELGLTETAPALAEPPAEAAPEALPGTADATQARLTGARRKSGKKKDRKARREAAQ</sequence>
<dbReference type="SUPFAM" id="SSF57997">
    <property type="entry name" value="Tropomyosin"/>
    <property type="match status" value="1"/>
</dbReference>
<dbReference type="STRING" id="321339.SAMN05444340_12023"/>
<dbReference type="AlphaFoldDB" id="A0A1H3N453"/>
<keyword evidence="4" id="KW-1185">Reference proteome</keyword>
<feature type="coiled-coil region" evidence="1">
    <location>
        <begin position="195"/>
        <end position="372"/>
    </location>
</feature>
<dbReference type="Proteomes" id="UP000199286">
    <property type="component" value="Unassembled WGS sequence"/>
</dbReference>
<dbReference type="Gene3D" id="1.20.5.340">
    <property type="match status" value="1"/>
</dbReference>
<name>A0A1H3N453_9RHOB</name>
<feature type="region of interest" description="Disordered" evidence="2">
    <location>
        <begin position="394"/>
        <end position="440"/>
    </location>
</feature>
<evidence type="ECO:0000256" key="2">
    <source>
        <dbReference type="SAM" id="MobiDB-lite"/>
    </source>
</evidence>